<sequence>MSSRVEGSSSCFGLWTDGLQQPSFVGMQSLQDYEQSHTSLVHVSTGGVLESSQKVLVPVLTTEPQVFLP</sequence>
<dbReference type="EMBL" id="KN834285">
    <property type="protein sequence ID" value="KIK11169.1"/>
    <property type="molecule type" value="Genomic_DNA"/>
</dbReference>
<reference evidence="2" key="2">
    <citation type="submission" date="2015-01" db="EMBL/GenBank/DDBJ databases">
        <title>Evolutionary Origins and Diversification of the Mycorrhizal Mutualists.</title>
        <authorList>
            <consortium name="DOE Joint Genome Institute"/>
            <consortium name="Mycorrhizal Genomics Consortium"/>
            <person name="Kohler A."/>
            <person name="Kuo A."/>
            <person name="Nagy L.G."/>
            <person name="Floudas D."/>
            <person name="Copeland A."/>
            <person name="Barry K.W."/>
            <person name="Cichocki N."/>
            <person name="Veneault-Fourrey C."/>
            <person name="LaButti K."/>
            <person name="Lindquist E.A."/>
            <person name="Lipzen A."/>
            <person name="Lundell T."/>
            <person name="Morin E."/>
            <person name="Murat C."/>
            <person name="Riley R."/>
            <person name="Ohm R."/>
            <person name="Sun H."/>
            <person name="Tunlid A."/>
            <person name="Henrissat B."/>
            <person name="Grigoriev I.V."/>
            <person name="Hibbett D.S."/>
            <person name="Martin F."/>
        </authorList>
    </citation>
    <scope>NUCLEOTIDE SEQUENCE [LARGE SCALE GENOMIC DNA]</scope>
    <source>
        <strain evidence="2">441</strain>
    </source>
</reference>
<dbReference type="HOGENOM" id="CLU_184664_0_0_1"/>
<name>A0A0C9YAZ3_9AGAM</name>
<evidence type="ECO:0000313" key="2">
    <source>
        <dbReference type="Proteomes" id="UP000054018"/>
    </source>
</evidence>
<gene>
    <name evidence="1" type="ORF">PISMIDRAFT_123167</name>
</gene>
<reference evidence="1 2" key="1">
    <citation type="submission" date="2014-04" db="EMBL/GenBank/DDBJ databases">
        <authorList>
            <consortium name="DOE Joint Genome Institute"/>
            <person name="Kuo A."/>
            <person name="Kohler A."/>
            <person name="Costa M.D."/>
            <person name="Nagy L.G."/>
            <person name="Floudas D."/>
            <person name="Copeland A."/>
            <person name="Barry K.W."/>
            <person name="Cichocki N."/>
            <person name="Veneault-Fourrey C."/>
            <person name="LaButti K."/>
            <person name="Lindquist E.A."/>
            <person name="Lipzen A."/>
            <person name="Lundell T."/>
            <person name="Morin E."/>
            <person name="Murat C."/>
            <person name="Sun H."/>
            <person name="Tunlid A."/>
            <person name="Henrissat B."/>
            <person name="Grigoriev I.V."/>
            <person name="Hibbett D.S."/>
            <person name="Martin F."/>
            <person name="Nordberg H.P."/>
            <person name="Cantor M.N."/>
            <person name="Hua S.X."/>
        </authorList>
    </citation>
    <scope>NUCLEOTIDE SEQUENCE [LARGE SCALE GENOMIC DNA]</scope>
    <source>
        <strain evidence="1 2">441</strain>
    </source>
</reference>
<proteinExistence type="predicted"/>
<dbReference type="Proteomes" id="UP000054018">
    <property type="component" value="Unassembled WGS sequence"/>
</dbReference>
<dbReference type="AlphaFoldDB" id="A0A0C9YAZ3"/>
<organism evidence="1 2">
    <name type="scientific">Pisolithus microcarpus 441</name>
    <dbReference type="NCBI Taxonomy" id="765257"/>
    <lineage>
        <taxon>Eukaryota</taxon>
        <taxon>Fungi</taxon>
        <taxon>Dikarya</taxon>
        <taxon>Basidiomycota</taxon>
        <taxon>Agaricomycotina</taxon>
        <taxon>Agaricomycetes</taxon>
        <taxon>Agaricomycetidae</taxon>
        <taxon>Boletales</taxon>
        <taxon>Sclerodermatineae</taxon>
        <taxon>Pisolithaceae</taxon>
        <taxon>Pisolithus</taxon>
    </lineage>
</organism>
<keyword evidence="2" id="KW-1185">Reference proteome</keyword>
<accession>A0A0C9YAZ3</accession>
<protein>
    <submittedName>
        <fullName evidence="1">Uncharacterized protein</fullName>
    </submittedName>
</protein>
<evidence type="ECO:0000313" key="1">
    <source>
        <dbReference type="EMBL" id="KIK11169.1"/>
    </source>
</evidence>